<feature type="transmembrane region" description="Helical" evidence="1">
    <location>
        <begin position="100"/>
        <end position="123"/>
    </location>
</feature>
<feature type="transmembrane region" description="Helical" evidence="1">
    <location>
        <begin position="261"/>
        <end position="282"/>
    </location>
</feature>
<evidence type="ECO:0008006" key="3">
    <source>
        <dbReference type="Google" id="ProtNLM"/>
    </source>
</evidence>
<feature type="transmembrane region" description="Helical" evidence="1">
    <location>
        <begin position="135"/>
        <end position="155"/>
    </location>
</feature>
<dbReference type="AlphaFoldDB" id="A0A0F9DDT4"/>
<name>A0A0F9DDT4_9ZZZZ</name>
<gene>
    <name evidence="2" type="ORF">LCGC14_2558400</name>
</gene>
<sequence>MKNLEGGSGTRNSRWARPVSLVLALAFFVYAWMLALVPLGDSDLWFHLKNGQYILETHSLPGPEDPYGFTLEGITLEGSRLAGLRSQWLGQVFLYSVYNAFGPSGLSAFRALLALLPFMIIVLPGAWRGGSPMDVLLKIVVVGPPALIAVMFLSVSYERPQAFSFLFACMVLVILNRLRQGDRLLRPDTARDKGRLSPWWLWAVSLPAVMVLWSNTHGGYIIGVFMISLWASGELLALIARNMGLRFSHYLEEPPKHAKRFFIVCLLGILAAGLNPGGFLQVKMALGIFEGLLSVGGKTAAVGPSVLLNVIEYKPLLFFYRSLGHDWPLFAVAFYFISIISIALTSWSQRSLMLPAVFVA</sequence>
<protein>
    <recommendedName>
        <fullName evidence="3">Glycosyltransferase RgtA/B/C/D-like domain-containing protein</fullName>
    </recommendedName>
</protein>
<feature type="transmembrane region" description="Helical" evidence="1">
    <location>
        <begin position="220"/>
        <end position="240"/>
    </location>
</feature>
<accession>A0A0F9DDT4</accession>
<comment type="caution">
    <text evidence="2">The sequence shown here is derived from an EMBL/GenBank/DDBJ whole genome shotgun (WGS) entry which is preliminary data.</text>
</comment>
<evidence type="ECO:0000313" key="2">
    <source>
        <dbReference type="EMBL" id="KKL10183.1"/>
    </source>
</evidence>
<evidence type="ECO:0000256" key="1">
    <source>
        <dbReference type="SAM" id="Phobius"/>
    </source>
</evidence>
<feature type="transmembrane region" description="Helical" evidence="1">
    <location>
        <begin position="199"/>
        <end position="214"/>
    </location>
</feature>
<keyword evidence="1" id="KW-0812">Transmembrane</keyword>
<feature type="non-terminal residue" evidence="2">
    <location>
        <position position="360"/>
    </location>
</feature>
<dbReference type="EMBL" id="LAZR01042166">
    <property type="protein sequence ID" value="KKL10183.1"/>
    <property type="molecule type" value="Genomic_DNA"/>
</dbReference>
<keyword evidence="1" id="KW-0472">Membrane</keyword>
<proteinExistence type="predicted"/>
<feature type="transmembrane region" description="Helical" evidence="1">
    <location>
        <begin position="327"/>
        <end position="347"/>
    </location>
</feature>
<reference evidence="2" key="1">
    <citation type="journal article" date="2015" name="Nature">
        <title>Complex archaea that bridge the gap between prokaryotes and eukaryotes.</title>
        <authorList>
            <person name="Spang A."/>
            <person name="Saw J.H."/>
            <person name="Jorgensen S.L."/>
            <person name="Zaremba-Niedzwiedzka K."/>
            <person name="Martijn J."/>
            <person name="Lind A.E."/>
            <person name="van Eijk R."/>
            <person name="Schleper C."/>
            <person name="Guy L."/>
            <person name="Ettema T.J."/>
        </authorList>
    </citation>
    <scope>NUCLEOTIDE SEQUENCE</scope>
</reference>
<organism evidence="2">
    <name type="scientific">marine sediment metagenome</name>
    <dbReference type="NCBI Taxonomy" id="412755"/>
    <lineage>
        <taxon>unclassified sequences</taxon>
        <taxon>metagenomes</taxon>
        <taxon>ecological metagenomes</taxon>
    </lineage>
</organism>
<feature type="transmembrane region" description="Helical" evidence="1">
    <location>
        <begin position="21"/>
        <end position="40"/>
    </location>
</feature>
<feature type="transmembrane region" description="Helical" evidence="1">
    <location>
        <begin position="161"/>
        <end position="178"/>
    </location>
</feature>
<keyword evidence="1" id="KW-1133">Transmembrane helix</keyword>